<dbReference type="RefSeq" id="WP_137645515.1">
    <property type="nucleotide sequence ID" value="NZ_BAABRM010000019.1"/>
</dbReference>
<evidence type="ECO:0000256" key="4">
    <source>
        <dbReference type="ARBA" id="ARBA00022989"/>
    </source>
</evidence>
<feature type="transmembrane region" description="Helical" evidence="6">
    <location>
        <begin position="376"/>
        <end position="402"/>
    </location>
</feature>
<evidence type="ECO:0000259" key="7">
    <source>
        <dbReference type="SMART" id="SM00849"/>
    </source>
</evidence>
<comment type="caution">
    <text evidence="8">The sequence shown here is derived from an EMBL/GenBank/DDBJ whole genome shotgun (WGS) entry which is preliminary data.</text>
</comment>
<organism evidence="8 9">
    <name type="scientific">Lactiplantibacillus plajomi</name>
    <dbReference type="NCBI Taxonomy" id="1457217"/>
    <lineage>
        <taxon>Bacteria</taxon>
        <taxon>Bacillati</taxon>
        <taxon>Bacillota</taxon>
        <taxon>Bacilli</taxon>
        <taxon>Lactobacillales</taxon>
        <taxon>Lactobacillaceae</taxon>
        <taxon>Lactiplantibacillus</taxon>
    </lineage>
</organism>
<reference evidence="8 9" key="1">
    <citation type="submission" date="2024-09" db="EMBL/GenBank/DDBJ databases">
        <authorList>
            <person name="Sun Q."/>
            <person name="Mori K."/>
        </authorList>
    </citation>
    <scope>NUCLEOTIDE SEQUENCE [LARGE SCALE GENOMIC DNA]</scope>
    <source>
        <strain evidence="8 9">TBRC 4575</strain>
    </source>
</reference>
<dbReference type="CDD" id="cd07731">
    <property type="entry name" value="ComA-like_MBL-fold"/>
    <property type="match status" value="1"/>
</dbReference>
<feature type="transmembrane region" description="Helical" evidence="6">
    <location>
        <begin position="44"/>
        <end position="61"/>
    </location>
</feature>
<evidence type="ECO:0000256" key="1">
    <source>
        <dbReference type="ARBA" id="ARBA00004651"/>
    </source>
</evidence>
<dbReference type="EMBL" id="JBHLUK010000063">
    <property type="protein sequence ID" value="MFC0423939.1"/>
    <property type="molecule type" value="Genomic_DNA"/>
</dbReference>
<gene>
    <name evidence="8" type="ORF">ACFFGS_07360</name>
</gene>
<dbReference type="PANTHER" id="PTHR30619">
    <property type="entry name" value="DNA INTERNALIZATION/COMPETENCE PROTEIN COMEC/REC2"/>
    <property type="match status" value="1"/>
</dbReference>
<evidence type="ECO:0000313" key="9">
    <source>
        <dbReference type="Proteomes" id="UP001589855"/>
    </source>
</evidence>
<dbReference type="InterPro" id="IPR036866">
    <property type="entry name" value="RibonucZ/Hydroxyglut_hydro"/>
</dbReference>
<keyword evidence="4 6" id="KW-1133">Transmembrane helix</keyword>
<dbReference type="SUPFAM" id="SSF56281">
    <property type="entry name" value="Metallo-hydrolase/oxidoreductase"/>
    <property type="match status" value="1"/>
</dbReference>
<keyword evidence="5 6" id="KW-0472">Membrane</keyword>
<dbReference type="Proteomes" id="UP001589855">
    <property type="component" value="Unassembled WGS sequence"/>
</dbReference>
<sequence>MRTAFFAAVATGLLSSWLVGHQWVAAGLLGLWLARIVALKSRQCLIVTVLLLIGLGSWFHWQNQRFERISRESPRQVHVQLGVQPDAVTLRGGQFQLTGRSLRYGKLRVLGRLTTVGQKRQLNQLRGRSRWLVQGTLSPIPPPTNPGQFDAPSYYRSQRIYRQLQIERIQAVTAAPRGGLLGWLDAIHQVRQSFFRQTQRLPATLRLYATSLLIGLRPADFQQRMAGIQRLGLLYLFSLSGMHVLLFIKALRWGLIRCRLSAQTVDLWLLVSLPVYLILGGGADSLRRAVITVALMIMSRLVTKRPQSALVGWSVALLMGLAVNPLVLLQLGGQLSYGLALLLMLRTTPSVWGLAWRIQLLSLPVLLTATGQWHVLTLLLSLLVAPVFSWGLLPVTVIGASWGLFNPVVAAGCDRLLAGFQALVAAVASWPGTLIFGQPPVLMAWGLALLSLAALKTPRRWLKWLVVAYAVSWLIIRFPLRGAVQFIDIGQGDSILIRQPFNRRVSLIDTGGRLTIPRPTWQRDGTPFRPRVATVTVNYLHRLGITHLDTVYLSHKDVDHIGDLGALLQLMPVRRLVVPAGMAGLPKFRRLLTSHPAPPVLEAVAGMQFDDGLTAVHPFHRGRAENQDSLVLTGRFGGQRFLFTGDLDRAGERAITSRYPALRVDVLKLGHHGSKTASDPQTLNRWGVRYGILSVGRHNRYGHPNLETLTTLRSLNVHTYSTALQGMVTYWFGAGRAAAWQTFLKEGNYYQRTTSPNNHSQG</sequence>
<feature type="transmembrane region" description="Helical" evidence="6">
    <location>
        <begin position="231"/>
        <end position="248"/>
    </location>
</feature>
<feature type="domain" description="Metallo-beta-lactamase" evidence="7">
    <location>
        <begin position="491"/>
        <end position="697"/>
    </location>
</feature>
<feature type="transmembrane region" description="Helical" evidence="6">
    <location>
        <begin position="310"/>
        <end position="331"/>
    </location>
</feature>
<evidence type="ECO:0000256" key="6">
    <source>
        <dbReference type="SAM" id="Phobius"/>
    </source>
</evidence>
<name>A0ABV6K3A2_9LACO</name>
<protein>
    <submittedName>
        <fullName evidence="8">ComEC/Rec2 family competence protein</fullName>
    </submittedName>
</protein>
<dbReference type="PANTHER" id="PTHR30619:SF7">
    <property type="entry name" value="BETA-LACTAMASE DOMAIN PROTEIN"/>
    <property type="match status" value="1"/>
</dbReference>
<keyword evidence="3 6" id="KW-0812">Transmembrane</keyword>
<evidence type="ECO:0000256" key="2">
    <source>
        <dbReference type="ARBA" id="ARBA00022475"/>
    </source>
</evidence>
<dbReference type="InterPro" id="IPR001279">
    <property type="entry name" value="Metallo-B-lactamas"/>
</dbReference>
<dbReference type="InterPro" id="IPR035681">
    <property type="entry name" value="ComA-like_MBL"/>
</dbReference>
<accession>A0ABV6K3A2</accession>
<dbReference type="Pfam" id="PF00753">
    <property type="entry name" value="Lactamase_B"/>
    <property type="match status" value="1"/>
</dbReference>
<evidence type="ECO:0000256" key="3">
    <source>
        <dbReference type="ARBA" id="ARBA00022692"/>
    </source>
</evidence>
<feature type="transmembrane region" description="Helical" evidence="6">
    <location>
        <begin position="351"/>
        <end position="369"/>
    </location>
</feature>
<feature type="transmembrane region" description="Helical" evidence="6">
    <location>
        <begin position="422"/>
        <end position="449"/>
    </location>
</feature>
<evidence type="ECO:0000313" key="8">
    <source>
        <dbReference type="EMBL" id="MFC0423939.1"/>
    </source>
</evidence>
<keyword evidence="9" id="KW-1185">Reference proteome</keyword>
<feature type="transmembrane region" description="Helical" evidence="6">
    <location>
        <begin position="461"/>
        <end position="480"/>
    </location>
</feature>
<feature type="transmembrane region" description="Helical" evidence="6">
    <location>
        <begin position="260"/>
        <end position="279"/>
    </location>
</feature>
<dbReference type="Pfam" id="PF13567">
    <property type="entry name" value="DUF4131"/>
    <property type="match status" value="1"/>
</dbReference>
<dbReference type="InterPro" id="IPR052159">
    <property type="entry name" value="Competence_DNA_uptake"/>
</dbReference>
<proteinExistence type="predicted"/>
<dbReference type="InterPro" id="IPR025405">
    <property type="entry name" value="DUF4131"/>
</dbReference>
<evidence type="ECO:0000256" key="5">
    <source>
        <dbReference type="ARBA" id="ARBA00023136"/>
    </source>
</evidence>
<dbReference type="Pfam" id="PF03772">
    <property type="entry name" value="Competence"/>
    <property type="match status" value="1"/>
</dbReference>
<keyword evidence="2" id="KW-1003">Cell membrane</keyword>
<dbReference type="InterPro" id="IPR004477">
    <property type="entry name" value="ComEC_N"/>
</dbReference>
<comment type="subcellular location">
    <subcellularLocation>
        <location evidence="1">Cell membrane</location>
        <topology evidence="1">Multi-pass membrane protein</topology>
    </subcellularLocation>
</comment>
<dbReference type="Gene3D" id="3.60.15.10">
    <property type="entry name" value="Ribonuclease Z/Hydroxyacylglutathione hydrolase-like"/>
    <property type="match status" value="1"/>
</dbReference>
<dbReference type="SMART" id="SM00849">
    <property type="entry name" value="Lactamase_B"/>
    <property type="match status" value="1"/>
</dbReference>